<evidence type="ECO:0000259" key="3">
    <source>
        <dbReference type="PROSITE" id="PS51186"/>
    </source>
</evidence>
<keyword evidence="1" id="KW-0808">Transferase</keyword>
<accession>A0ABU5E405</accession>
<dbReference type="InterPro" id="IPR000182">
    <property type="entry name" value="GNAT_dom"/>
</dbReference>
<dbReference type="InterPro" id="IPR016181">
    <property type="entry name" value="Acyl_CoA_acyltransferase"/>
</dbReference>
<keyword evidence="2" id="KW-0012">Acyltransferase</keyword>
<sequence length="259" mass="28087">MSLRPLSRLSPAEREVVGKMLKGDPVLSLYWAAGMEDLARGIDNRLVHLAQEEGGIILGATFGDLSVFSFCGRLADADIAHCIALPGAVELHAPEADTVRYATIAGRRLKQSRGMLLMASPTTHLDEFPVDCLDLHAAHARDVAAFYRSHYPETVFDDYMLSMPFVGGFASDQLVACAGTIAVSRELRSALVGHFATAPDFRGQGFAARLGGLLLDRLGRHGFDLAYLATTTENAAAIRTYEKLGFVPIERLVQLDLMP</sequence>
<organism evidence="4 5">
    <name type="scientific">Dongia rigui</name>
    <dbReference type="NCBI Taxonomy" id="940149"/>
    <lineage>
        <taxon>Bacteria</taxon>
        <taxon>Pseudomonadati</taxon>
        <taxon>Pseudomonadota</taxon>
        <taxon>Alphaproteobacteria</taxon>
        <taxon>Rhodospirillales</taxon>
        <taxon>Dongiaceae</taxon>
        <taxon>Dongia</taxon>
    </lineage>
</organism>
<evidence type="ECO:0000313" key="4">
    <source>
        <dbReference type="EMBL" id="MDY0874027.1"/>
    </source>
</evidence>
<comment type="caution">
    <text evidence="4">The sequence shown here is derived from an EMBL/GenBank/DDBJ whole genome shotgun (WGS) entry which is preliminary data.</text>
</comment>
<dbReference type="PROSITE" id="PS51186">
    <property type="entry name" value="GNAT"/>
    <property type="match status" value="1"/>
</dbReference>
<feature type="domain" description="N-acetyltransferase" evidence="3">
    <location>
        <begin position="123"/>
        <end position="259"/>
    </location>
</feature>
<dbReference type="EMBL" id="JAXCLX010000004">
    <property type="protein sequence ID" value="MDY0874027.1"/>
    <property type="molecule type" value="Genomic_DNA"/>
</dbReference>
<dbReference type="Pfam" id="PF00583">
    <property type="entry name" value="Acetyltransf_1"/>
    <property type="match status" value="1"/>
</dbReference>
<protein>
    <submittedName>
        <fullName evidence="4">GNAT family N-acetyltransferase</fullName>
    </submittedName>
</protein>
<dbReference type="RefSeq" id="WP_320502502.1">
    <property type="nucleotide sequence ID" value="NZ_JAXCLX010000004.1"/>
</dbReference>
<proteinExistence type="predicted"/>
<name>A0ABU5E405_9PROT</name>
<dbReference type="Proteomes" id="UP001271769">
    <property type="component" value="Unassembled WGS sequence"/>
</dbReference>
<evidence type="ECO:0000256" key="2">
    <source>
        <dbReference type="ARBA" id="ARBA00023315"/>
    </source>
</evidence>
<dbReference type="PANTHER" id="PTHR43420">
    <property type="entry name" value="ACETYLTRANSFERASE"/>
    <property type="match status" value="1"/>
</dbReference>
<evidence type="ECO:0000256" key="1">
    <source>
        <dbReference type="ARBA" id="ARBA00022679"/>
    </source>
</evidence>
<dbReference type="Gene3D" id="3.40.630.30">
    <property type="match status" value="1"/>
</dbReference>
<reference evidence="4 5" key="1">
    <citation type="journal article" date="2013" name="Antonie Van Leeuwenhoek">
        <title>Dongia rigui sp. nov., isolated from freshwater of a large wetland in Korea.</title>
        <authorList>
            <person name="Baik K.S."/>
            <person name="Hwang Y.M."/>
            <person name="Choi J.S."/>
            <person name="Kwon J."/>
            <person name="Seong C.N."/>
        </authorList>
    </citation>
    <scope>NUCLEOTIDE SEQUENCE [LARGE SCALE GENOMIC DNA]</scope>
    <source>
        <strain evidence="4 5">04SU4-P</strain>
    </source>
</reference>
<evidence type="ECO:0000313" key="5">
    <source>
        <dbReference type="Proteomes" id="UP001271769"/>
    </source>
</evidence>
<dbReference type="SUPFAM" id="SSF55729">
    <property type="entry name" value="Acyl-CoA N-acyltransferases (Nat)"/>
    <property type="match status" value="1"/>
</dbReference>
<keyword evidence="5" id="KW-1185">Reference proteome</keyword>
<gene>
    <name evidence="4" type="ORF">SMD31_18950</name>
</gene>
<dbReference type="InterPro" id="IPR050680">
    <property type="entry name" value="YpeA/RimI_acetyltransf"/>
</dbReference>